<evidence type="ECO:0000256" key="4">
    <source>
        <dbReference type="ARBA" id="ARBA00023163"/>
    </source>
</evidence>
<evidence type="ECO:0000313" key="7">
    <source>
        <dbReference type="Proteomes" id="UP000321058"/>
    </source>
</evidence>
<dbReference type="CDD" id="cd08432">
    <property type="entry name" value="PBP2_GcdR_TrpI_HvrB_AmpR_like"/>
    <property type="match status" value="1"/>
</dbReference>
<dbReference type="InterPro" id="IPR000847">
    <property type="entry name" value="LysR_HTH_N"/>
</dbReference>
<dbReference type="PANTHER" id="PTHR30537:SF58">
    <property type="entry name" value="HTH-TYPE TRANSCRIPTIONAL REGULATOR PERR"/>
    <property type="match status" value="1"/>
</dbReference>
<organism evidence="6 7">
    <name type="scientific">Reyranella soli</name>
    <dbReference type="NCBI Taxonomy" id="1230389"/>
    <lineage>
        <taxon>Bacteria</taxon>
        <taxon>Pseudomonadati</taxon>
        <taxon>Pseudomonadota</taxon>
        <taxon>Alphaproteobacteria</taxon>
        <taxon>Hyphomicrobiales</taxon>
        <taxon>Reyranellaceae</taxon>
        <taxon>Reyranella</taxon>
    </lineage>
</organism>
<keyword evidence="4" id="KW-0804">Transcription</keyword>
<keyword evidence="7" id="KW-1185">Reference proteome</keyword>
<evidence type="ECO:0000313" key="6">
    <source>
        <dbReference type="EMBL" id="GEP53145.1"/>
    </source>
</evidence>
<dbReference type="EMBL" id="BKAJ01000004">
    <property type="protein sequence ID" value="GEP53145.1"/>
    <property type="molecule type" value="Genomic_DNA"/>
</dbReference>
<dbReference type="InterPro" id="IPR036390">
    <property type="entry name" value="WH_DNA-bd_sf"/>
</dbReference>
<dbReference type="Gene3D" id="1.10.10.10">
    <property type="entry name" value="Winged helix-like DNA-binding domain superfamily/Winged helix DNA-binding domain"/>
    <property type="match status" value="1"/>
</dbReference>
<dbReference type="InterPro" id="IPR058163">
    <property type="entry name" value="LysR-type_TF_proteobact-type"/>
</dbReference>
<dbReference type="Pfam" id="PF00126">
    <property type="entry name" value="HTH_1"/>
    <property type="match status" value="1"/>
</dbReference>
<dbReference type="GO" id="GO:0003700">
    <property type="term" value="F:DNA-binding transcription factor activity"/>
    <property type="evidence" value="ECO:0007669"/>
    <property type="project" value="InterPro"/>
</dbReference>
<proteinExistence type="inferred from homology"/>
<comment type="similarity">
    <text evidence="1">Belongs to the LysR transcriptional regulatory family.</text>
</comment>
<gene>
    <name evidence="6" type="ORF">RSO01_03110</name>
</gene>
<keyword evidence="2" id="KW-0805">Transcription regulation</keyword>
<name>A0A512N2C2_9HYPH</name>
<evidence type="ECO:0000256" key="3">
    <source>
        <dbReference type="ARBA" id="ARBA00023125"/>
    </source>
</evidence>
<evidence type="ECO:0000259" key="5">
    <source>
        <dbReference type="PROSITE" id="PS50931"/>
    </source>
</evidence>
<comment type="caution">
    <text evidence="6">The sequence shown here is derived from an EMBL/GenBank/DDBJ whole genome shotgun (WGS) entry which is preliminary data.</text>
</comment>
<dbReference type="SUPFAM" id="SSF46785">
    <property type="entry name" value="Winged helix' DNA-binding domain"/>
    <property type="match status" value="1"/>
</dbReference>
<dbReference type="PROSITE" id="PS50931">
    <property type="entry name" value="HTH_LYSR"/>
    <property type="match status" value="1"/>
</dbReference>
<dbReference type="InterPro" id="IPR036388">
    <property type="entry name" value="WH-like_DNA-bd_sf"/>
</dbReference>
<accession>A0A512N2C2</accession>
<sequence length="265" mass="28871">MTPSAVSHQIQQLEDFLGATLFQRRAGRAVLTDAGRRYAHEIEHALGVIRQATELVAPQSQSGHLVIAAGPSFAAKWLQPRLPDFLRAHPSIRVRLSTISSAADLEDTRFDLAIAYGAPPAGQPHVEPLLVERLRPLCSPELAARIDLRTPHDLARATLIHSVNAFTWAEYLRQVGVGQLHAGNELWLDRSTMAIEAAVSGLGVVLESELLAAQELSDGRLVAPFGDQASAVERTSYFLVRPRGGRVGRQTVAFEKWLRTAIASS</sequence>
<reference evidence="6 7" key="1">
    <citation type="submission" date="2019-07" db="EMBL/GenBank/DDBJ databases">
        <title>Whole genome shotgun sequence of Reyranella soli NBRC 108950.</title>
        <authorList>
            <person name="Hosoyama A."/>
            <person name="Uohara A."/>
            <person name="Ohji S."/>
            <person name="Ichikawa N."/>
        </authorList>
    </citation>
    <scope>NUCLEOTIDE SEQUENCE [LARGE SCALE GENOMIC DNA]</scope>
    <source>
        <strain evidence="6 7">NBRC 108950</strain>
    </source>
</reference>
<evidence type="ECO:0000256" key="2">
    <source>
        <dbReference type="ARBA" id="ARBA00023015"/>
    </source>
</evidence>
<dbReference type="Pfam" id="PF03466">
    <property type="entry name" value="LysR_substrate"/>
    <property type="match status" value="1"/>
</dbReference>
<feature type="domain" description="HTH lysR-type" evidence="5">
    <location>
        <begin position="1"/>
        <end position="32"/>
    </location>
</feature>
<dbReference type="InterPro" id="IPR005119">
    <property type="entry name" value="LysR_subst-bd"/>
</dbReference>
<keyword evidence="3" id="KW-0238">DNA-binding</keyword>
<evidence type="ECO:0000256" key="1">
    <source>
        <dbReference type="ARBA" id="ARBA00009437"/>
    </source>
</evidence>
<dbReference type="Gene3D" id="3.40.190.10">
    <property type="entry name" value="Periplasmic binding protein-like II"/>
    <property type="match status" value="2"/>
</dbReference>
<dbReference type="SUPFAM" id="SSF53850">
    <property type="entry name" value="Periplasmic binding protein-like II"/>
    <property type="match status" value="1"/>
</dbReference>
<dbReference type="AlphaFoldDB" id="A0A512N2C2"/>
<dbReference type="PANTHER" id="PTHR30537">
    <property type="entry name" value="HTH-TYPE TRANSCRIPTIONAL REGULATOR"/>
    <property type="match status" value="1"/>
</dbReference>
<protein>
    <submittedName>
        <fullName evidence="6">Transcriptional regulator GcvA</fullName>
    </submittedName>
</protein>
<dbReference type="GO" id="GO:0006351">
    <property type="term" value="P:DNA-templated transcription"/>
    <property type="evidence" value="ECO:0007669"/>
    <property type="project" value="TreeGrafter"/>
</dbReference>
<dbReference type="Proteomes" id="UP000321058">
    <property type="component" value="Unassembled WGS sequence"/>
</dbReference>
<dbReference type="GO" id="GO:0043565">
    <property type="term" value="F:sequence-specific DNA binding"/>
    <property type="evidence" value="ECO:0007669"/>
    <property type="project" value="TreeGrafter"/>
</dbReference>